<dbReference type="EMBL" id="HBEZ01043070">
    <property type="protein sequence ID" value="CAD8646003.1"/>
    <property type="molecule type" value="Transcribed_RNA"/>
</dbReference>
<keyword evidence="2" id="KW-1133">Transmembrane helix</keyword>
<organism evidence="3">
    <name type="scientific">Cryptomonas curvata</name>
    <dbReference type="NCBI Taxonomy" id="233186"/>
    <lineage>
        <taxon>Eukaryota</taxon>
        <taxon>Cryptophyceae</taxon>
        <taxon>Cryptomonadales</taxon>
        <taxon>Cryptomonadaceae</taxon>
        <taxon>Cryptomonas</taxon>
    </lineage>
</organism>
<evidence type="ECO:0000256" key="1">
    <source>
        <dbReference type="SAM" id="MobiDB-lite"/>
    </source>
</evidence>
<dbReference type="AlphaFoldDB" id="A0A7S0MMU9"/>
<evidence type="ECO:0000313" key="3">
    <source>
        <dbReference type="EMBL" id="CAD8646003.1"/>
    </source>
</evidence>
<proteinExistence type="predicted"/>
<name>A0A7S0MMU9_9CRYP</name>
<feature type="transmembrane region" description="Helical" evidence="2">
    <location>
        <begin position="217"/>
        <end position="242"/>
    </location>
</feature>
<feature type="region of interest" description="Disordered" evidence="1">
    <location>
        <begin position="261"/>
        <end position="283"/>
    </location>
</feature>
<reference evidence="3" key="1">
    <citation type="submission" date="2021-01" db="EMBL/GenBank/DDBJ databases">
        <authorList>
            <person name="Corre E."/>
            <person name="Pelletier E."/>
            <person name="Niang G."/>
            <person name="Scheremetjew M."/>
            <person name="Finn R."/>
            <person name="Kale V."/>
            <person name="Holt S."/>
            <person name="Cochrane G."/>
            <person name="Meng A."/>
            <person name="Brown T."/>
            <person name="Cohen L."/>
        </authorList>
    </citation>
    <scope>NUCLEOTIDE SEQUENCE</scope>
    <source>
        <strain evidence="3">CCAP979/52</strain>
    </source>
</reference>
<feature type="transmembrane region" description="Helical" evidence="2">
    <location>
        <begin position="156"/>
        <end position="178"/>
    </location>
</feature>
<keyword evidence="2" id="KW-0812">Transmembrane</keyword>
<protein>
    <submittedName>
        <fullName evidence="3">Uncharacterized protein</fullName>
    </submittedName>
</protein>
<keyword evidence="2" id="KW-0472">Membrane</keyword>
<evidence type="ECO:0000256" key="2">
    <source>
        <dbReference type="SAM" id="Phobius"/>
    </source>
</evidence>
<feature type="transmembrane region" description="Helical" evidence="2">
    <location>
        <begin position="190"/>
        <end position="211"/>
    </location>
</feature>
<feature type="compositionally biased region" description="Basic and acidic residues" evidence="1">
    <location>
        <begin position="269"/>
        <end position="283"/>
    </location>
</feature>
<sequence>MKTRFPYTSASACILGFKLTLLALAIVSVQNVHRIMEQSQSQSPRAEITQRSHPLYAAEELVKHAPESSHRVLPSLASDLRGNGLADKADRQPSHELSHVSHTVSKREGKNKHDSPLKANAIKANTLAAEDADSDEETPAAPPKIAARPLSWDKSWWSLGAWILWFLSCVTPTVLIFVLNGLTQGWTCGLVYLAFLVPLDIATLYFDIYAYDTGGMYVFELTVAAAINCCLCACLLPAAAFARMESDEAPGPLPGAAYGTFGGPQAHPRPTDYGRPSEHTEYV</sequence>
<feature type="compositionally biased region" description="Basic and acidic residues" evidence="1">
    <location>
        <begin position="87"/>
        <end position="116"/>
    </location>
</feature>
<feature type="region of interest" description="Disordered" evidence="1">
    <location>
        <begin position="83"/>
        <end position="117"/>
    </location>
</feature>
<gene>
    <name evidence="3" type="ORF">CCUR1050_LOCUS23688</name>
</gene>
<accession>A0A7S0MMU9</accession>